<accession>A0A8T0H9M5</accession>
<organism evidence="2 3">
    <name type="scientific">Ceratodon purpureus</name>
    <name type="common">Fire moss</name>
    <name type="synonym">Dicranum purpureum</name>
    <dbReference type="NCBI Taxonomy" id="3225"/>
    <lineage>
        <taxon>Eukaryota</taxon>
        <taxon>Viridiplantae</taxon>
        <taxon>Streptophyta</taxon>
        <taxon>Embryophyta</taxon>
        <taxon>Bryophyta</taxon>
        <taxon>Bryophytina</taxon>
        <taxon>Bryopsida</taxon>
        <taxon>Dicranidae</taxon>
        <taxon>Pseudoditrichales</taxon>
        <taxon>Ditrichaceae</taxon>
        <taxon>Ceratodon</taxon>
    </lineage>
</organism>
<evidence type="ECO:0000313" key="3">
    <source>
        <dbReference type="Proteomes" id="UP000822688"/>
    </source>
</evidence>
<feature type="region of interest" description="Disordered" evidence="1">
    <location>
        <begin position="1"/>
        <end position="243"/>
    </location>
</feature>
<feature type="region of interest" description="Disordered" evidence="1">
    <location>
        <begin position="521"/>
        <end position="567"/>
    </location>
</feature>
<sequence>MERSEPSLVPQWLKGASSGGVGGATHYSQTSSNHQDESGGAFALRQRVQPHGVTSGGSHVDYDAPRFPPSSSTDRAYHSAVRRGPGGGSTGINDRSIQDRETFSRGYTNFGRSTTYRSYDAGLDRSDRDTARERDWDWDRDGRDRGRVLGGFGSEERERDRAEQSDSSSAFRRPGLGQVSGGRYEADIPAPLRRVQSMGSAARALENGEKKAPEQGNLPTAPPTNSGSLTSSMQKAAFERNFPSLGAQERGAVMSGIQSNLGNLVISSPRPSWQGSSSTRMDGIRSAASSPGLPAGGSPGSNLSSTTPGGSNVEVWSSALAEAPTVVNGTAVAPLASPSAAITPPTSALANISVTGNTTNPPKMVEALVQHPPRVRTPPQYSAEKERLEERALMQSRQLIPMVPKTLGPSPRDKKVERVVHSIAPPSTMKPRQAIGTSQVLNSPYRPPASRPEALKLGQGTGKILSRKGPIKEVVPVLSPSSVITGLKPDPSPLVATAVGLPGLSLGTGVGVLNSAPRKQKQLLDRRAVPIPPVSVPDGSTGGIRSKDGNAGPFSGGDERRPSAPTQNRVDFFNALRRKAGLGGTPNIVDKLDVAPPKSNDMVNGEEVGNDALPEESVHLDWEDVADHEHPVVDSFPLENGDRQENDTTLDAEGPCSDAEHFGTEGKENGEITEGTTDDQLFKEADGSLQQQLAREEEVEIPFLISLGWNRAKAEETDALTQDEIDAFIQKRNELTSLPAAQQRSSIHHYRRMELQVGSIGSETSCVTSSDSESEDDCQMRGGR</sequence>
<dbReference type="EMBL" id="CM026428">
    <property type="protein sequence ID" value="KAG0567038.1"/>
    <property type="molecule type" value="Genomic_DNA"/>
</dbReference>
<dbReference type="PANTHER" id="PTHR34112:SF13">
    <property type="entry name" value="OS04G0448200 PROTEIN"/>
    <property type="match status" value="1"/>
</dbReference>
<name>A0A8T0H9M5_CERPU</name>
<feature type="compositionally biased region" description="Basic and acidic residues" evidence="1">
    <location>
        <begin position="122"/>
        <end position="147"/>
    </location>
</feature>
<feature type="compositionally biased region" description="Polar residues" evidence="1">
    <location>
        <begin position="105"/>
        <end position="117"/>
    </location>
</feature>
<feature type="region of interest" description="Disordered" evidence="1">
    <location>
        <begin position="584"/>
        <end position="606"/>
    </location>
</feature>
<proteinExistence type="predicted"/>
<evidence type="ECO:0000313" key="2">
    <source>
        <dbReference type="EMBL" id="KAG0567038.1"/>
    </source>
</evidence>
<protein>
    <submittedName>
        <fullName evidence="2">Uncharacterized protein</fullName>
    </submittedName>
</protein>
<feature type="region of interest" description="Disordered" evidence="1">
    <location>
        <begin position="266"/>
        <end position="310"/>
    </location>
</feature>
<keyword evidence="3" id="KW-1185">Reference proteome</keyword>
<gene>
    <name evidence="2" type="ORF">KC19_7G105500</name>
</gene>
<feature type="compositionally biased region" description="Polar residues" evidence="1">
    <location>
        <begin position="223"/>
        <end position="234"/>
    </location>
</feature>
<comment type="caution">
    <text evidence="2">The sequence shown here is derived from an EMBL/GenBank/DDBJ whole genome shotgun (WGS) entry which is preliminary data.</text>
</comment>
<dbReference type="AlphaFoldDB" id="A0A8T0H9M5"/>
<feature type="region of interest" description="Disordered" evidence="1">
    <location>
        <begin position="761"/>
        <end position="784"/>
    </location>
</feature>
<dbReference type="PANTHER" id="PTHR34112">
    <property type="entry name" value="C-JUN-AMINO-TERMINAL KINASE-INTERACTING PROTEIN"/>
    <property type="match status" value="1"/>
</dbReference>
<dbReference type="Proteomes" id="UP000822688">
    <property type="component" value="Chromosome 7"/>
</dbReference>
<feature type="compositionally biased region" description="Polar residues" evidence="1">
    <location>
        <begin position="761"/>
        <end position="771"/>
    </location>
</feature>
<evidence type="ECO:0000256" key="1">
    <source>
        <dbReference type="SAM" id="MobiDB-lite"/>
    </source>
</evidence>
<feature type="compositionally biased region" description="Low complexity" evidence="1">
    <location>
        <begin position="267"/>
        <end position="278"/>
    </location>
</feature>
<feature type="compositionally biased region" description="Basic and acidic residues" evidence="1">
    <location>
        <begin position="154"/>
        <end position="164"/>
    </location>
</feature>
<reference evidence="2" key="1">
    <citation type="submission" date="2020-06" db="EMBL/GenBank/DDBJ databases">
        <title>WGS assembly of Ceratodon purpureus strain R40.</title>
        <authorList>
            <person name="Carey S.B."/>
            <person name="Jenkins J."/>
            <person name="Shu S."/>
            <person name="Lovell J.T."/>
            <person name="Sreedasyam A."/>
            <person name="Maumus F."/>
            <person name="Tiley G.P."/>
            <person name="Fernandez-Pozo N."/>
            <person name="Barry K."/>
            <person name="Chen C."/>
            <person name="Wang M."/>
            <person name="Lipzen A."/>
            <person name="Daum C."/>
            <person name="Saski C.A."/>
            <person name="Payton A.C."/>
            <person name="Mcbreen J.C."/>
            <person name="Conrad R.E."/>
            <person name="Kollar L.M."/>
            <person name="Olsson S."/>
            <person name="Huttunen S."/>
            <person name="Landis J.B."/>
            <person name="Wickett N.J."/>
            <person name="Johnson M.G."/>
            <person name="Rensing S.A."/>
            <person name="Grimwood J."/>
            <person name="Schmutz J."/>
            <person name="Mcdaniel S.F."/>
        </authorList>
    </citation>
    <scope>NUCLEOTIDE SEQUENCE</scope>
    <source>
        <strain evidence="2">R40</strain>
    </source>
</reference>